<proteinExistence type="inferred from homology"/>
<feature type="transmembrane region" description="Helical" evidence="6">
    <location>
        <begin position="119"/>
        <end position="141"/>
    </location>
</feature>
<keyword evidence="2" id="KW-0645">Protease</keyword>
<dbReference type="Pfam" id="PF00648">
    <property type="entry name" value="Peptidase_C2"/>
    <property type="match status" value="1"/>
</dbReference>
<dbReference type="InterPro" id="IPR022682">
    <property type="entry name" value="Calpain_domain_III"/>
</dbReference>
<dbReference type="SUPFAM" id="SSF54001">
    <property type="entry name" value="Cysteine proteinases"/>
    <property type="match status" value="2"/>
</dbReference>
<gene>
    <name evidence="8" type="primary">CAPN5</name>
    <name evidence="8" type="ORF">HK099_006746</name>
</gene>
<name>A0AAD5U5T7_9FUNG</name>
<evidence type="ECO:0000256" key="6">
    <source>
        <dbReference type="SAM" id="Phobius"/>
    </source>
</evidence>
<dbReference type="PRINTS" id="PR00704">
    <property type="entry name" value="CALPAIN"/>
</dbReference>
<evidence type="ECO:0000313" key="9">
    <source>
        <dbReference type="Proteomes" id="UP001211065"/>
    </source>
</evidence>
<evidence type="ECO:0000259" key="7">
    <source>
        <dbReference type="PROSITE" id="PS50203"/>
    </source>
</evidence>
<dbReference type="SMART" id="SM00720">
    <property type="entry name" value="calpain_III"/>
    <property type="match status" value="1"/>
</dbReference>
<dbReference type="PANTHER" id="PTHR10183">
    <property type="entry name" value="CALPAIN"/>
    <property type="match status" value="1"/>
</dbReference>
<dbReference type="AlphaFoldDB" id="A0AAD5U5T7"/>
<evidence type="ECO:0000256" key="2">
    <source>
        <dbReference type="ARBA" id="ARBA00022670"/>
    </source>
</evidence>
<dbReference type="SMART" id="SM00230">
    <property type="entry name" value="CysPc"/>
    <property type="match status" value="1"/>
</dbReference>
<dbReference type="Gene3D" id="2.60.120.380">
    <property type="match status" value="1"/>
</dbReference>
<organism evidence="8 9">
    <name type="scientific">Clydaea vesicula</name>
    <dbReference type="NCBI Taxonomy" id="447962"/>
    <lineage>
        <taxon>Eukaryota</taxon>
        <taxon>Fungi</taxon>
        <taxon>Fungi incertae sedis</taxon>
        <taxon>Chytridiomycota</taxon>
        <taxon>Chytridiomycota incertae sedis</taxon>
        <taxon>Chytridiomycetes</taxon>
        <taxon>Lobulomycetales</taxon>
        <taxon>Lobulomycetaceae</taxon>
        <taxon>Clydaea</taxon>
    </lineage>
</organism>
<keyword evidence="4" id="KW-0788">Thiol protease</keyword>
<protein>
    <submittedName>
        <fullName evidence="8">Calpain-5</fullName>
    </submittedName>
</protein>
<dbReference type="Proteomes" id="UP001211065">
    <property type="component" value="Unassembled WGS sequence"/>
</dbReference>
<keyword evidence="6" id="KW-1133">Transmembrane helix</keyword>
<dbReference type="InterPro" id="IPR038765">
    <property type="entry name" value="Papain-like_cys_pep_sf"/>
</dbReference>
<comment type="caution">
    <text evidence="8">The sequence shown here is derived from an EMBL/GenBank/DDBJ whole genome shotgun (WGS) entry which is preliminary data.</text>
</comment>
<dbReference type="InterPro" id="IPR036213">
    <property type="entry name" value="Calpain_III_sf"/>
</dbReference>
<comment type="caution">
    <text evidence="5">Lacks conserved residue(s) required for the propagation of feature annotation.</text>
</comment>
<sequence length="710" mass="81959">MSYYHSLLKLVGKRNVKFEDETFEKPILINSAKVFWVRASEIPNSSLFSSKYPHGNLLPGLNSEWITSATSILTTHPSLVEKVIPRNQEWKYDSSNFPGLLRFRFFSKQRFSIKKLTQLKVIVVLVGLKLLLTTFFLVPLLDFFIAALKLILEKAYAKLLGTYENLESSIFDNCVNDLSGKKILFSKFINNLEFMLEKIKFPIVDIERELELFSKLKLLLQRKSLISISTNEESICSSQLIFENCSFKYNNTYTVVDVVKLNLRLSNLKRKEVLMVKLVNHWINSSNKDNICEDFSLLSQSTWENEWKIVSRRQLNKLGLNFEENGVFFISFEVPWSIAAQTAGGSVLEAGKFFRNPQFLISINSKSSSVKLLITLTQKSLKFCSNESEFNFDASSSNATLLTIGFVIFRVELNRKSKIDSVYSSDRIVNMVNYSSLIETSEVVEFSSGRYILIPTTTNFGEENTFSLRFLTLPCNAASSSRKSVAIQSLTKSKKILKLNKMVTRYFKTCPIGTFEISVSHLLVPDKNINDDFHLELNYFESGRKITKKSFSMKIKPETIMGSDFDLNATFNISEVEYLRLVSDEKRKMCDGVKEEFFNIEDDASVETGKDENELTNTLGDLESFIWFITKPLATWIELKVFRKRKKMKKFSFDVSKEYIAESEPIIVRTDEFYVIMKIAKFWELEFKLEEIEAILKIKVIFNEIEDDKF</sequence>
<feature type="domain" description="Calpain catalytic" evidence="7">
    <location>
        <begin position="13"/>
        <end position="333"/>
    </location>
</feature>
<dbReference type="GO" id="GO:0006508">
    <property type="term" value="P:proteolysis"/>
    <property type="evidence" value="ECO:0007669"/>
    <property type="project" value="UniProtKB-KW"/>
</dbReference>
<dbReference type="EMBL" id="JADGJW010000060">
    <property type="protein sequence ID" value="KAJ3225473.1"/>
    <property type="molecule type" value="Genomic_DNA"/>
</dbReference>
<evidence type="ECO:0000313" key="8">
    <source>
        <dbReference type="EMBL" id="KAJ3225473.1"/>
    </source>
</evidence>
<dbReference type="InterPro" id="IPR022683">
    <property type="entry name" value="Calpain_III"/>
</dbReference>
<evidence type="ECO:0000256" key="4">
    <source>
        <dbReference type="ARBA" id="ARBA00022807"/>
    </source>
</evidence>
<reference evidence="8" key="1">
    <citation type="submission" date="2020-05" db="EMBL/GenBank/DDBJ databases">
        <title>Phylogenomic resolution of chytrid fungi.</title>
        <authorList>
            <person name="Stajich J.E."/>
            <person name="Amses K."/>
            <person name="Simmons R."/>
            <person name="Seto K."/>
            <person name="Myers J."/>
            <person name="Bonds A."/>
            <person name="Quandt C.A."/>
            <person name="Barry K."/>
            <person name="Liu P."/>
            <person name="Grigoriev I."/>
            <person name="Longcore J.E."/>
            <person name="James T.Y."/>
        </authorList>
    </citation>
    <scope>NUCLEOTIDE SEQUENCE</scope>
    <source>
        <strain evidence="8">JEL0476</strain>
    </source>
</reference>
<keyword evidence="6" id="KW-0812">Transmembrane</keyword>
<dbReference type="SUPFAM" id="SSF49758">
    <property type="entry name" value="Calpain large subunit, middle domain (domain III)"/>
    <property type="match status" value="1"/>
</dbReference>
<evidence type="ECO:0000256" key="3">
    <source>
        <dbReference type="ARBA" id="ARBA00022801"/>
    </source>
</evidence>
<evidence type="ECO:0000256" key="5">
    <source>
        <dbReference type="PROSITE-ProRule" id="PRU00239"/>
    </source>
</evidence>
<accession>A0AAD5U5T7</accession>
<comment type="similarity">
    <text evidence="1">Belongs to the peptidase C2 family.</text>
</comment>
<keyword evidence="3" id="KW-0378">Hydrolase</keyword>
<dbReference type="GO" id="GO:0004198">
    <property type="term" value="F:calcium-dependent cysteine-type endopeptidase activity"/>
    <property type="evidence" value="ECO:0007669"/>
    <property type="project" value="InterPro"/>
</dbReference>
<dbReference type="PANTHER" id="PTHR10183:SF379">
    <property type="entry name" value="CALPAIN-5"/>
    <property type="match status" value="1"/>
</dbReference>
<evidence type="ECO:0000256" key="1">
    <source>
        <dbReference type="ARBA" id="ARBA00007623"/>
    </source>
</evidence>
<dbReference type="InterPro" id="IPR001300">
    <property type="entry name" value="Peptidase_C2_calpain_cat"/>
</dbReference>
<dbReference type="Pfam" id="PF01067">
    <property type="entry name" value="Calpain_III"/>
    <property type="match status" value="1"/>
</dbReference>
<dbReference type="PROSITE" id="PS50203">
    <property type="entry name" value="CALPAIN_CAT"/>
    <property type="match status" value="1"/>
</dbReference>
<keyword evidence="9" id="KW-1185">Reference proteome</keyword>
<dbReference type="Gene3D" id="3.90.70.10">
    <property type="entry name" value="Cysteine proteinases"/>
    <property type="match status" value="1"/>
</dbReference>
<dbReference type="InterPro" id="IPR022684">
    <property type="entry name" value="Calpain_cysteine_protease"/>
</dbReference>
<keyword evidence="6" id="KW-0472">Membrane</keyword>